<keyword evidence="3" id="KW-1185">Reference proteome</keyword>
<feature type="compositionally biased region" description="Basic and acidic residues" evidence="1">
    <location>
        <begin position="99"/>
        <end position="133"/>
    </location>
</feature>
<feature type="region of interest" description="Disordered" evidence="1">
    <location>
        <begin position="86"/>
        <end position="156"/>
    </location>
</feature>
<protein>
    <submittedName>
        <fullName evidence="2">Uncharacterized protein</fullName>
    </submittedName>
</protein>
<accession>A0ABN8AX09</accession>
<gene>
    <name evidence="2" type="ORF">CHILSU_LOCUS368</name>
</gene>
<evidence type="ECO:0000256" key="1">
    <source>
        <dbReference type="SAM" id="MobiDB-lite"/>
    </source>
</evidence>
<feature type="region of interest" description="Disordered" evidence="1">
    <location>
        <begin position="1"/>
        <end position="31"/>
    </location>
</feature>
<organism evidence="2 3">
    <name type="scientific">Chilo suppressalis</name>
    <name type="common">Asiatic rice borer moth</name>
    <dbReference type="NCBI Taxonomy" id="168631"/>
    <lineage>
        <taxon>Eukaryota</taxon>
        <taxon>Metazoa</taxon>
        <taxon>Ecdysozoa</taxon>
        <taxon>Arthropoda</taxon>
        <taxon>Hexapoda</taxon>
        <taxon>Insecta</taxon>
        <taxon>Pterygota</taxon>
        <taxon>Neoptera</taxon>
        <taxon>Endopterygota</taxon>
        <taxon>Lepidoptera</taxon>
        <taxon>Glossata</taxon>
        <taxon>Ditrysia</taxon>
        <taxon>Pyraloidea</taxon>
        <taxon>Crambidae</taxon>
        <taxon>Crambinae</taxon>
        <taxon>Chilo</taxon>
    </lineage>
</organism>
<proteinExistence type="predicted"/>
<sequence>MSQDLKRSYTSLHSSDSETENEDSDQFTGCRDITRTREKLIGDFSTTGVTKQFDGRRYRCRRNSTEFSSIGIKRIPENEYTKVTNWGASTSKHNSIGGKRTEDEYRRMHSSDGGRYGRENRPGNKEEKEEDSQKSNSRQSLEEKETLGNSPGTSAAPESFLGTLELMWTTDIYNKIMKALKMCEQKGMELKNLLLKREFMKLISLWKTILKSIIHKLRETKCEGLSWNAFRTILHETELYTSCLQFKMTDIAIELFHQFVNQEAHTKEASSGLLITPTTTSTSCTTVPMRETVAVANESKISEPNVESPDLIAELFGIPNAQRNTGSISQSISKAINGVQYTLKSPGEYGQSVIKLETYPFAKIANLDKKHWWKHAETKMIFLTASNVDPTQITVNKLISQVTKNVTTIPNVSKEQKEISYWNSFGDFQRRQ</sequence>
<reference evidence="2" key="1">
    <citation type="submission" date="2021-12" db="EMBL/GenBank/DDBJ databases">
        <authorList>
            <person name="King R."/>
        </authorList>
    </citation>
    <scope>NUCLEOTIDE SEQUENCE</scope>
</reference>
<name>A0ABN8AX09_CHISP</name>
<evidence type="ECO:0000313" key="2">
    <source>
        <dbReference type="EMBL" id="CAH0397301.1"/>
    </source>
</evidence>
<dbReference type="Proteomes" id="UP001153292">
    <property type="component" value="Chromosome 1"/>
</dbReference>
<dbReference type="EMBL" id="OU963894">
    <property type="protein sequence ID" value="CAH0397301.1"/>
    <property type="molecule type" value="Genomic_DNA"/>
</dbReference>
<evidence type="ECO:0000313" key="3">
    <source>
        <dbReference type="Proteomes" id="UP001153292"/>
    </source>
</evidence>